<dbReference type="AlphaFoldDB" id="A0A316DP25"/>
<dbReference type="Gene3D" id="3.30.70.100">
    <property type="match status" value="1"/>
</dbReference>
<keyword evidence="4" id="KW-1185">Reference proteome</keyword>
<dbReference type="Proteomes" id="UP000245430">
    <property type="component" value="Unassembled WGS sequence"/>
</dbReference>
<protein>
    <submittedName>
        <fullName evidence="3">Copper chaperone CopZ</fullName>
    </submittedName>
</protein>
<dbReference type="PROSITE" id="PS01047">
    <property type="entry name" value="HMA_1"/>
    <property type="match status" value="1"/>
</dbReference>
<reference evidence="3 4" key="1">
    <citation type="submission" date="2018-05" db="EMBL/GenBank/DDBJ databases">
        <title>Genomic Encyclopedia of Archaeal and Bacterial Type Strains, Phase II (KMG-II): from individual species to whole genera.</title>
        <authorList>
            <person name="Goeker M."/>
        </authorList>
    </citation>
    <scope>NUCLEOTIDE SEQUENCE [LARGE SCALE GENOMIC DNA]</scope>
    <source>
        <strain evidence="3 4">DSM 22637</strain>
    </source>
</reference>
<gene>
    <name evidence="3" type="ORF">LX78_01819</name>
</gene>
<dbReference type="InterPro" id="IPR006121">
    <property type="entry name" value="HMA_dom"/>
</dbReference>
<dbReference type="InterPro" id="IPR017969">
    <property type="entry name" value="Heavy-metal-associated_CS"/>
</dbReference>
<dbReference type="Pfam" id="PF00403">
    <property type="entry name" value="HMA"/>
    <property type="match status" value="1"/>
</dbReference>
<comment type="caution">
    <text evidence="3">The sequence shown here is derived from an EMBL/GenBank/DDBJ whole genome shotgun (WGS) entry which is preliminary data.</text>
</comment>
<name>A0A316DP25_9FLAO</name>
<accession>A0A316DP25</accession>
<dbReference type="RefSeq" id="WP_109682335.1">
    <property type="nucleotide sequence ID" value="NZ_QGGP01000004.1"/>
</dbReference>
<organism evidence="3 4">
    <name type="scientific">Xanthomarina spongicola</name>
    <dbReference type="NCBI Taxonomy" id="570520"/>
    <lineage>
        <taxon>Bacteria</taxon>
        <taxon>Pseudomonadati</taxon>
        <taxon>Bacteroidota</taxon>
        <taxon>Flavobacteriia</taxon>
        <taxon>Flavobacteriales</taxon>
        <taxon>Flavobacteriaceae</taxon>
        <taxon>Xanthomarina</taxon>
    </lineage>
</organism>
<sequence>MKTSIIVQNLKCGGCANTITSKLSEIENISDVAVDVDESKISFTYINETDALLVKELLGKIGYPSIEDENTIIQKTKSYISCATGKFK</sequence>
<dbReference type="OrthoDB" id="677920at2"/>
<keyword evidence="1" id="KW-0479">Metal-binding</keyword>
<feature type="domain" description="HMA" evidence="2">
    <location>
        <begin position="1"/>
        <end position="66"/>
    </location>
</feature>
<dbReference type="CDD" id="cd00371">
    <property type="entry name" value="HMA"/>
    <property type="match status" value="1"/>
</dbReference>
<dbReference type="InterPro" id="IPR036163">
    <property type="entry name" value="HMA_dom_sf"/>
</dbReference>
<dbReference type="PROSITE" id="PS50846">
    <property type="entry name" value="HMA_2"/>
    <property type="match status" value="1"/>
</dbReference>
<proteinExistence type="predicted"/>
<dbReference type="SUPFAM" id="SSF55008">
    <property type="entry name" value="HMA, heavy metal-associated domain"/>
    <property type="match status" value="1"/>
</dbReference>
<evidence type="ECO:0000256" key="1">
    <source>
        <dbReference type="ARBA" id="ARBA00022723"/>
    </source>
</evidence>
<evidence type="ECO:0000313" key="4">
    <source>
        <dbReference type="Proteomes" id="UP000245430"/>
    </source>
</evidence>
<dbReference type="GO" id="GO:0046872">
    <property type="term" value="F:metal ion binding"/>
    <property type="evidence" value="ECO:0007669"/>
    <property type="project" value="UniProtKB-KW"/>
</dbReference>
<evidence type="ECO:0000259" key="2">
    <source>
        <dbReference type="PROSITE" id="PS50846"/>
    </source>
</evidence>
<dbReference type="EMBL" id="QGGP01000004">
    <property type="protein sequence ID" value="PWK18513.1"/>
    <property type="molecule type" value="Genomic_DNA"/>
</dbReference>
<evidence type="ECO:0000313" key="3">
    <source>
        <dbReference type="EMBL" id="PWK18513.1"/>
    </source>
</evidence>